<protein>
    <submittedName>
        <fullName evidence="2">Uncharacterized protein</fullName>
    </submittedName>
</protein>
<evidence type="ECO:0000313" key="2">
    <source>
        <dbReference type="EMBL" id="MBM7052358.1"/>
    </source>
</evidence>
<sequence>MRGQGDGLAGGPVAGDLRGITIACGDTEAGEKALTCFAPDPGEHAVGSALGCADAQFDAHGLMPEQGGHDRADEGSHCAADHA</sequence>
<reference evidence="2 3" key="1">
    <citation type="submission" date="2021-02" db="EMBL/GenBank/DDBJ databases">
        <title>Genome Streptomyces sp. RHZ10.</title>
        <authorList>
            <person name="Besaury L."/>
        </authorList>
    </citation>
    <scope>NUCLEOTIDE SEQUENCE [LARGE SCALE GENOMIC DNA]</scope>
    <source>
        <strain evidence="2 3">RHZ10</strain>
    </source>
</reference>
<evidence type="ECO:0000313" key="3">
    <source>
        <dbReference type="Proteomes" id="UP000712045"/>
    </source>
</evidence>
<organism evidence="2 3">
    <name type="scientific">Streptomyces durocortorensis</name>
    <dbReference type="NCBI Taxonomy" id="2811104"/>
    <lineage>
        <taxon>Bacteria</taxon>
        <taxon>Bacillati</taxon>
        <taxon>Actinomycetota</taxon>
        <taxon>Actinomycetes</taxon>
        <taxon>Kitasatosporales</taxon>
        <taxon>Streptomycetaceae</taxon>
        <taxon>Streptomyces</taxon>
    </lineage>
</organism>
<dbReference type="RefSeq" id="WP_205080683.1">
    <property type="nucleotide sequence ID" value="NZ_JAFEUF010000001.1"/>
</dbReference>
<comment type="caution">
    <text evidence="2">The sequence shown here is derived from an EMBL/GenBank/DDBJ whole genome shotgun (WGS) entry which is preliminary data.</text>
</comment>
<evidence type="ECO:0000256" key="1">
    <source>
        <dbReference type="SAM" id="MobiDB-lite"/>
    </source>
</evidence>
<dbReference type="EMBL" id="JAFEUF010000001">
    <property type="protein sequence ID" value="MBM7052358.1"/>
    <property type="molecule type" value="Genomic_DNA"/>
</dbReference>
<dbReference type="Proteomes" id="UP000712045">
    <property type="component" value="Unassembled WGS sequence"/>
</dbReference>
<feature type="region of interest" description="Disordered" evidence="1">
    <location>
        <begin position="61"/>
        <end position="83"/>
    </location>
</feature>
<name>A0ABS2HRK3_9ACTN</name>
<keyword evidence="3" id="KW-1185">Reference proteome</keyword>
<gene>
    <name evidence="2" type="ORF">JS521_00235</name>
</gene>
<proteinExistence type="predicted"/>
<feature type="compositionally biased region" description="Basic and acidic residues" evidence="1">
    <location>
        <begin position="67"/>
        <end position="83"/>
    </location>
</feature>
<accession>A0ABS2HRK3</accession>